<proteinExistence type="predicted"/>
<dbReference type="Proteomes" id="UP000886785">
    <property type="component" value="Unassembled WGS sequence"/>
</dbReference>
<reference evidence="1" key="2">
    <citation type="journal article" date="2021" name="PeerJ">
        <title>Extensive microbial diversity within the chicken gut microbiome revealed by metagenomics and culture.</title>
        <authorList>
            <person name="Gilroy R."/>
            <person name="Ravi A."/>
            <person name="Getino M."/>
            <person name="Pursley I."/>
            <person name="Horton D.L."/>
            <person name="Alikhan N.F."/>
            <person name="Baker D."/>
            <person name="Gharbi K."/>
            <person name="Hall N."/>
            <person name="Watson M."/>
            <person name="Adriaenssens E.M."/>
            <person name="Foster-Nyarko E."/>
            <person name="Jarju S."/>
            <person name="Secka A."/>
            <person name="Antonio M."/>
            <person name="Oren A."/>
            <person name="Chaudhuri R.R."/>
            <person name="La Ragione R."/>
            <person name="Hildebrand F."/>
            <person name="Pallen M.J."/>
        </authorList>
    </citation>
    <scope>NUCLEOTIDE SEQUENCE</scope>
    <source>
        <strain evidence="1">ChiSjej1B19-7085</strain>
    </source>
</reference>
<dbReference type="EMBL" id="DVHF01000004">
    <property type="protein sequence ID" value="HIR56096.1"/>
    <property type="molecule type" value="Genomic_DNA"/>
</dbReference>
<dbReference type="AlphaFoldDB" id="A0A9D1DNK6"/>
<gene>
    <name evidence="1" type="ORF">IAA54_00340</name>
</gene>
<sequence length="306" mass="33394">MRFEGITPRGETIDLGEPVSARMDRAADAPADALNLSFLGSGSEQITRLLVYDGTRTVFDGLVDEAGSTADSGGFLRSFSARSRAALLLDNEARPQKYAGVSFPMLFSRHAAPYGFTSYSAPNQMFLGEFCVQKGESEWTVLENFCRRFLHTRLTVRPDGSLYAGTDPSRSWRFGDGGIAVISASVAYRFCDLLSEAWVQQKQNGAYTPAVRGEAAQNLGIRRRRFFSFSELAYRRAQDAVENSESGWMTVTLELSGWINALPGDSGTFSGAGYGTLEGLRVSRVVNTLDSGIQTSRVVLRREGAG</sequence>
<name>A0A9D1DNK6_9FIRM</name>
<dbReference type="InterPro" id="IPR023399">
    <property type="entry name" value="Baseplate-like_2-layer_sand"/>
</dbReference>
<organism evidence="1 2">
    <name type="scientific">Candidatus Gallacutalibacter pullicola</name>
    <dbReference type="NCBI Taxonomy" id="2840830"/>
    <lineage>
        <taxon>Bacteria</taxon>
        <taxon>Bacillati</taxon>
        <taxon>Bacillota</taxon>
        <taxon>Clostridia</taxon>
        <taxon>Eubacteriales</taxon>
        <taxon>Candidatus Gallacutalibacter</taxon>
    </lineage>
</organism>
<dbReference type="Gene3D" id="3.55.50.10">
    <property type="entry name" value="Baseplate protein-like domains"/>
    <property type="match status" value="1"/>
</dbReference>
<evidence type="ECO:0000313" key="2">
    <source>
        <dbReference type="Proteomes" id="UP000886785"/>
    </source>
</evidence>
<protein>
    <submittedName>
        <fullName evidence="1">Uncharacterized protein</fullName>
    </submittedName>
</protein>
<dbReference type="Gene3D" id="3.30.1920.10">
    <property type="entry name" value="Baseplate protein-like domains - 2 layer sandwich fold"/>
    <property type="match status" value="1"/>
</dbReference>
<dbReference type="Gene3D" id="2.30.300.10">
    <property type="entry name" value="Baseplate protein-like domain - beta roll fold"/>
    <property type="match status" value="1"/>
</dbReference>
<evidence type="ECO:0000313" key="1">
    <source>
        <dbReference type="EMBL" id="HIR56096.1"/>
    </source>
</evidence>
<reference evidence="1" key="1">
    <citation type="submission" date="2020-10" db="EMBL/GenBank/DDBJ databases">
        <authorList>
            <person name="Gilroy R."/>
        </authorList>
    </citation>
    <scope>NUCLEOTIDE SEQUENCE</scope>
    <source>
        <strain evidence="1">ChiSjej1B19-7085</strain>
    </source>
</reference>
<dbReference type="SUPFAM" id="SSF69279">
    <property type="entry name" value="Phage tail proteins"/>
    <property type="match status" value="1"/>
</dbReference>
<comment type="caution">
    <text evidence="1">The sequence shown here is derived from an EMBL/GenBank/DDBJ whole genome shotgun (WGS) entry which is preliminary data.</text>
</comment>
<accession>A0A9D1DNK6</accession>